<accession>A0ABV2MUN8</accession>
<organism evidence="1 2">
    <name type="scientific">Aquamicrobium terrae</name>
    <dbReference type="NCBI Taxonomy" id="1324945"/>
    <lineage>
        <taxon>Bacteria</taxon>
        <taxon>Pseudomonadati</taxon>
        <taxon>Pseudomonadota</taxon>
        <taxon>Alphaproteobacteria</taxon>
        <taxon>Hyphomicrobiales</taxon>
        <taxon>Phyllobacteriaceae</taxon>
        <taxon>Aquamicrobium</taxon>
    </lineage>
</organism>
<dbReference type="EMBL" id="JBEPML010000002">
    <property type="protein sequence ID" value="MET3790520.1"/>
    <property type="molecule type" value="Genomic_DNA"/>
</dbReference>
<sequence>MGFINSFRCSLPRIENKLCPIAYSSTNDMLQANVFTCSLVGYVLLSGATGAQELLVVLRPTADKVTQAASLDCLDAYDQVDEASAVLSLSADILRLCAAMGPDGNSCDRELRRVVFDHSKFRDAMLAATEKCTKR</sequence>
<reference evidence="1 2" key="1">
    <citation type="submission" date="2024-06" db="EMBL/GenBank/DDBJ databases">
        <title>Genomic Encyclopedia of Type Strains, Phase IV (KMG-IV): sequencing the most valuable type-strain genomes for metagenomic binning, comparative biology and taxonomic classification.</title>
        <authorList>
            <person name="Goeker M."/>
        </authorList>
    </citation>
    <scope>NUCLEOTIDE SEQUENCE [LARGE SCALE GENOMIC DNA]</scope>
    <source>
        <strain evidence="1 2">DSM 27865</strain>
    </source>
</reference>
<keyword evidence="2" id="KW-1185">Reference proteome</keyword>
<dbReference type="Proteomes" id="UP001549076">
    <property type="component" value="Unassembled WGS sequence"/>
</dbReference>
<name>A0ABV2MUN8_9HYPH</name>
<evidence type="ECO:0000313" key="2">
    <source>
        <dbReference type="Proteomes" id="UP001549076"/>
    </source>
</evidence>
<proteinExistence type="predicted"/>
<protein>
    <recommendedName>
        <fullName evidence="3">Pectinesterase inhibitor domain-containing protein</fullName>
    </recommendedName>
</protein>
<dbReference type="RefSeq" id="WP_354192695.1">
    <property type="nucleotide sequence ID" value="NZ_JBEPML010000002.1"/>
</dbReference>
<evidence type="ECO:0000313" key="1">
    <source>
        <dbReference type="EMBL" id="MET3790520.1"/>
    </source>
</evidence>
<comment type="caution">
    <text evidence="1">The sequence shown here is derived from an EMBL/GenBank/DDBJ whole genome shotgun (WGS) entry which is preliminary data.</text>
</comment>
<evidence type="ECO:0008006" key="3">
    <source>
        <dbReference type="Google" id="ProtNLM"/>
    </source>
</evidence>
<gene>
    <name evidence="1" type="ORF">ABID37_000711</name>
</gene>